<feature type="transmembrane region" description="Helical" evidence="5">
    <location>
        <begin position="276"/>
        <end position="292"/>
    </location>
</feature>
<evidence type="ECO:0000256" key="3">
    <source>
        <dbReference type="ARBA" id="ARBA00022989"/>
    </source>
</evidence>
<evidence type="ECO:0000259" key="6">
    <source>
        <dbReference type="Pfam" id="PF01699"/>
    </source>
</evidence>
<feature type="domain" description="Sodium/calcium exchanger membrane region" evidence="6">
    <location>
        <begin position="179"/>
        <end position="319"/>
    </location>
</feature>
<feature type="transmembrane region" description="Helical" evidence="5">
    <location>
        <begin position="12"/>
        <end position="29"/>
    </location>
</feature>
<keyword evidence="2 5" id="KW-0812">Transmembrane</keyword>
<dbReference type="GO" id="GO:0006874">
    <property type="term" value="P:intracellular calcium ion homeostasis"/>
    <property type="evidence" value="ECO:0007669"/>
    <property type="project" value="TreeGrafter"/>
</dbReference>
<feature type="domain" description="Sodium/calcium exchanger membrane region" evidence="6">
    <location>
        <begin position="11"/>
        <end position="157"/>
    </location>
</feature>
<dbReference type="GO" id="GO:0008273">
    <property type="term" value="F:calcium, potassium:sodium antiporter activity"/>
    <property type="evidence" value="ECO:0007669"/>
    <property type="project" value="TreeGrafter"/>
</dbReference>
<reference evidence="7" key="2">
    <citation type="submission" date="2013-08" db="EMBL/GenBank/DDBJ databases">
        <title>Draft genome sequence of Anaerofustis stercorihominis (DSM 17244).</title>
        <authorList>
            <person name="Sudarsanam P."/>
            <person name="Ley R."/>
            <person name="Guruge J."/>
            <person name="Turnbaugh P.J."/>
            <person name="Mahowald M."/>
            <person name="Liep D."/>
            <person name="Gordon J."/>
        </authorList>
    </citation>
    <scope>NUCLEOTIDE SEQUENCE</scope>
    <source>
        <strain evidence="7">DSM 17244</strain>
    </source>
</reference>
<comment type="caution">
    <text evidence="7">The sequence shown here is derived from an EMBL/GenBank/DDBJ whole genome shotgun (WGS) entry which is preliminary data.</text>
</comment>
<sequence>MQKGDKMIRDIIFLIIGFILLIKGADLFVEGSSSVAKLLKVPTIIIGLTIVAMGTSAPEAAVSISAALKGQNAIAIANVVGSNIFNLLIVGGVCAVITPIIVKKSIIKREYPFSIIISILLLFFISDFIFGNNNITLGRLEGLILLVLFVLFIIYMVVSAIKNREELDEDFIVLSPTKSILYILLGLLGVIYGGDAVVDSASSIASSLGLSANLIGLTIIALGTSLPELVTSIVAARKGDSDMALGNIIGSNIFNILLILGMASFIHPIAVSMESVFDLIILCIVSIITYFFCISKDKISKKEGFVMILMYLIYMIYIINR</sequence>
<evidence type="ECO:0000256" key="5">
    <source>
        <dbReference type="SAM" id="Phobius"/>
    </source>
</evidence>
<comment type="subcellular location">
    <subcellularLocation>
        <location evidence="1">Membrane</location>
        <topology evidence="1">Multi-pass membrane protein</topology>
    </subcellularLocation>
</comment>
<dbReference type="AlphaFoldDB" id="B1C9Q8"/>
<dbReference type="GO" id="GO:0005886">
    <property type="term" value="C:plasma membrane"/>
    <property type="evidence" value="ECO:0007669"/>
    <property type="project" value="TreeGrafter"/>
</dbReference>
<feature type="transmembrane region" description="Helical" evidence="5">
    <location>
        <begin position="173"/>
        <end position="194"/>
    </location>
</feature>
<feature type="transmembrane region" description="Helical" evidence="5">
    <location>
        <begin position="111"/>
        <end position="130"/>
    </location>
</feature>
<dbReference type="EMBL" id="ABIL02000006">
    <property type="protein sequence ID" value="EDS72124.1"/>
    <property type="molecule type" value="Genomic_DNA"/>
</dbReference>
<gene>
    <name evidence="7" type="ORF">ANASTE_01832</name>
</gene>
<feature type="transmembrane region" description="Helical" evidence="5">
    <location>
        <begin position="304"/>
        <end position="320"/>
    </location>
</feature>
<dbReference type="InterPro" id="IPR044880">
    <property type="entry name" value="NCX_ion-bd_dom_sf"/>
</dbReference>
<evidence type="ECO:0000313" key="8">
    <source>
        <dbReference type="Proteomes" id="UP000005178"/>
    </source>
</evidence>
<dbReference type="eggNOG" id="COG0530">
    <property type="taxonomic scope" value="Bacteria"/>
</dbReference>
<evidence type="ECO:0000256" key="4">
    <source>
        <dbReference type="ARBA" id="ARBA00023136"/>
    </source>
</evidence>
<dbReference type="Gene3D" id="1.20.1420.30">
    <property type="entry name" value="NCX, central ion-binding region"/>
    <property type="match status" value="1"/>
</dbReference>
<dbReference type="PANTHER" id="PTHR10846:SF8">
    <property type="entry name" value="INNER MEMBRANE PROTEIN YRBG"/>
    <property type="match status" value="1"/>
</dbReference>
<protein>
    <submittedName>
        <fullName evidence="7">K+-dependent Na+/Ca+ exchanger family protein</fullName>
    </submittedName>
</protein>
<dbReference type="InterPro" id="IPR004481">
    <property type="entry name" value="K/Na/Ca-exchanger"/>
</dbReference>
<dbReference type="STRING" id="445971.ANASTE_01832"/>
<feature type="transmembrane region" description="Helical" evidence="5">
    <location>
        <begin position="84"/>
        <end position="102"/>
    </location>
</feature>
<evidence type="ECO:0000256" key="2">
    <source>
        <dbReference type="ARBA" id="ARBA00022692"/>
    </source>
</evidence>
<evidence type="ECO:0000256" key="1">
    <source>
        <dbReference type="ARBA" id="ARBA00004141"/>
    </source>
</evidence>
<name>B1C9Q8_9FIRM</name>
<dbReference type="GO" id="GO:0005262">
    <property type="term" value="F:calcium channel activity"/>
    <property type="evidence" value="ECO:0007669"/>
    <property type="project" value="TreeGrafter"/>
</dbReference>
<evidence type="ECO:0000313" key="7">
    <source>
        <dbReference type="EMBL" id="EDS72124.1"/>
    </source>
</evidence>
<keyword evidence="8" id="KW-1185">Reference proteome</keyword>
<feature type="transmembrane region" description="Helical" evidence="5">
    <location>
        <begin position="142"/>
        <end position="161"/>
    </location>
</feature>
<organism evidence="7 8">
    <name type="scientific">Anaerofustis stercorihominis DSM 17244</name>
    <dbReference type="NCBI Taxonomy" id="445971"/>
    <lineage>
        <taxon>Bacteria</taxon>
        <taxon>Bacillati</taxon>
        <taxon>Bacillota</taxon>
        <taxon>Clostridia</taxon>
        <taxon>Eubacteriales</taxon>
        <taxon>Eubacteriaceae</taxon>
        <taxon>Anaerofustis</taxon>
    </lineage>
</organism>
<reference evidence="7" key="1">
    <citation type="submission" date="2008-01" db="EMBL/GenBank/DDBJ databases">
        <authorList>
            <person name="Fulton L."/>
            <person name="Clifton S."/>
            <person name="Fulton B."/>
            <person name="Xu J."/>
            <person name="Minx P."/>
            <person name="Pepin K.H."/>
            <person name="Johnson M."/>
            <person name="Thiruvilangam P."/>
            <person name="Bhonagiri V."/>
            <person name="Nash W.E."/>
            <person name="Mardis E.R."/>
            <person name="Wilson R.K."/>
        </authorList>
    </citation>
    <scope>NUCLEOTIDE SEQUENCE [LARGE SCALE GENOMIC DNA]</scope>
    <source>
        <strain evidence="7">DSM 17244</strain>
    </source>
</reference>
<accession>B1C9Q8</accession>
<dbReference type="HOGENOM" id="CLU_007948_0_3_9"/>
<keyword evidence="4 5" id="KW-0472">Membrane</keyword>
<feature type="transmembrane region" description="Helical" evidence="5">
    <location>
        <begin position="41"/>
        <end position="64"/>
    </location>
</feature>
<dbReference type="InterPro" id="IPR004837">
    <property type="entry name" value="NaCa_Exmemb"/>
</dbReference>
<dbReference type="NCBIfam" id="TIGR00367">
    <property type="entry name" value="calcium/sodium antiporter"/>
    <property type="match status" value="1"/>
</dbReference>
<keyword evidence="3 5" id="KW-1133">Transmembrane helix</keyword>
<feature type="transmembrane region" description="Helical" evidence="5">
    <location>
        <begin position="248"/>
        <end position="270"/>
    </location>
</feature>
<proteinExistence type="predicted"/>
<dbReference type="PANTHER" id="PTHR10846">
    <property type="entry name" value="SODIUM/POTASSIUM/CALCIUM EXCHANGER"/>
    <property type="match status" value="1"/>
</dbReference>
<dbReference type="Proteomes" id="UP000005178">
    <property type="component" value="Unassembled WGS sequence"/>
</dbReference>
<dbReference type="Pfam" id="PF01699">
    <property type="entry name" value="Na_Ca_ex"/>
    <property type="match status" value="2"/>
</dbReference>